<dbReference type="PROSITE" id="PS00676">
    <property type="entry name" value="SIGMA54_INTERACT_2"/>
    <property type="match status" value="1"/>
</dbReference>
<dbReference type="InterPro" id="IPR009057">
    <property type="entry name" value="Homeodomain-like_sf"/>
</dbReference>
<evidence type="ECO:0000256" key="5">
    <source>
        <dbReference type="SAM" id="Coils"/>
    </source>
</evidence>
<dbReference type="SUPFAM" id="SSF46689">
    <property type="entry name" value="Homeodomain-like"/>
    <property type="match status" value="1"/>
</dbReference>
<dbReference type="InterPro" id="IPR027417">
    <property type="entry name" value="P-loop_NTPase"/>
</dbReference>
<evidence type="ECO:0000259" key="6">
    <source>
        <dbReference type="PROSITE" id="PS50045"/>
    </source>
</evidence>
<dbReference type="PANTHER" id="PTHR32071:SF57">
    <property type="entry name" value="C4-DICARBOXYLATE TRANSPORT TRANSCRIPTIONAL REGULATORY PROTEIN DCTD"/>
    <property type="match status" value="1"/>
</dbReference>
<keyword evidence="2" id="KW-0058">Aromatic hydrocarbons catabolism</keyword>
<dbReference type="SMART" id="SM00382">
    <property type="entry name" value="AAA"/>
    <property type="match status" value="1"/>
</dbReference>
<dbReference type="PANTHER" id="PTHR32071">
    <property type="entry name" value="TRANSCRIPTIONAL REGULATORY PROTEIN"/>
    <property type="match status" value="1"/>
</dbReference>
<dbReference type="InterPro" id="IPR013656">
    <property type="entry name" value="PAS_4"/>
</dbReference>
<dbReference type="Pfam" id="PF00158">
    <property type="entry name" value="Sigma54_activat"/>
    <property type="match status" value="1"/>
</dbReference>
<proteinExistence type="predicted"/>
<evidence type="ECO:0000259" key="8">
    <source>
        <dbReference type="PROSITE" id="PS50113"/>
    </source>
</evidence>
<gene>
    <name evidence="9" type="ORF">VF724_08870</name>
</gene>
<evidence type="ECO:0000259" key="7">
    <source>
        <dbReference type="PROSITE" id="PS50112"/>
    </source>
</evidence>
<evidence type="ECO:0000256" key="2">
    <source>
        <dbReference type="ARBA" id="ARBA00022797"/>
    </source>
</evidence>
<feature type="domain" description="PAC" evidence="8">
    <location>
        <begin position="260"/>
        <end position="312"/>
    </location>
</feature>
<evidence type="ECO:0000256" key="3">
    <source>
        <dbReference type="ARBA" id="ARBA00022840"/>
    </source>
</evidence>
<dbReference type="PROSITE" id="PS50045">
    <property type="entry name" value="SIGMA54_INTERACT_4"/>
    <property type="match status" value="1"/>
</dbReference>
<dbReference type="Gene3D" id="3.30.450.20">
    <property type="entry name" value="PAS domain"/>
    <property type="match status" value="1"/>
</dbReference>
<keyword evidence="10" id="KW-1185">Reference proteome</keyword>
<evidence type="ECO:0000256" key="4">
    <source>
        <dbReference type="ARBA" id="ARBA00029500"/>
    </source>
</evidence>
<feature type="domain" description="Sigma-54 factor interaction" evidence="6">
    <location>
        <begin position="337"/>
        <end position="566"/>
    </location>
</feature>
<dbReference type="InterPro" id="IPR035965">
    <property type="entry name" value="PAS-like_dom_sf"/>
</dbReference>
<evidence type="ECO:0000313" key="9">
    <source>
        <dbReference type="EMBL" id="MEB3101774.1"/>
    </source>
</evidence>
<keyword evidence="5" id="KW-0175">Coiled coil</keyword>
<dbReference type="Gene3D" id="1.10.8.60">
    <property type="match status" value="1"/>
</dbReference>
<dbReference type="Pfam" id="PF18024">
    <property type="entry name" value="HTH_50"/>
    <property type="match status" value="1"/>
</dbReference>
<dbReference type="SUPFAM" id="SSF55785">
    <property type="entry name" value="PYP-like sensor domain (PAS domain)"/>
    <property type="match status" value="1"/>
</dbReference>
<dbReference type="PROSITE" id="PS00675">
    <property type="entry name" value="SIGMA54_INTERACT_1"/>
    <property type="match status" value="1"/>
</dbReference>
<dbReference type="InterPro" id="IPR025662">
    <property type="entry name" value="Sigma_54_int_dom_ATP-bd_1"/>
</dbReference>
<dbReference type="InterPro" id="IPR000700">
    <property type="entry name" value="PAS-assoc_C"/>
</dbReference>
<dbReference type="Gene3D" id="1.10.10.60">
    <property type="entry name" value="Homeodomain-like"/>
    <property type="match status" value="1"/>
</dbReference>
<dbReference type="SUPFAM" id="SSF52540">
    <property type="entry name" value="P-loop containing nucleoside triphosphate hydrolases"/>
    <property type="match status" value="1"/>
</dbReference>
<dbReference type="RefSeq" id="WP_371753892.1">
    <property type="nucleotide sequence ID" value="NZ_JAYJLD010000010.1"/>
</dbReference>
<name>A0ABU5ZH08_9BACL</name>
<dbReference type="Gene3D" id="3.40.50.300">
    <property type="entry name" value="P-loop containing nucleotide triphosphate hydrolases"/>
    <property type="match status" value="1"/>
</dbReference>
<organism evidence="9 10">
    <name type="scientific">Ferviditalea candida</name>
    <dbReference type="NCBI Taxonomy" id="3108399"/>
    <lineage>
        <taxon>Bacteria</taxon>
        <taxon>Bacillati</taxon>
        <taxon>Bacillota</taxon>
        <taxon>Bacilli</taxon>
        <taxon>Bacillales</taxon>
        <taxon>Paenibacillaceae</taxon>
        <taxon>Ferviditalea</taxon>
    </lineage>
</organism>
<dbReference type="InterPro" id="IPR003593">
    <property type="entry name" value="AAA+_ATPase"/>
</dbReference>
<dbReference type="EMBL" id="JAYJLD010000010">
    <property type="protein sequence ID" value="MEB3101774.1"/>
    <property type="molecule type" value="Genomic_DNA"/>
</dbReference>
<comment type="caution">
    <text evidence="9">The sequence shown here is derived from an EMBL/GenBank/DDBJ whole genome shotgun (WGS) entry which is preliminary data.</text>
</comment>
<dbReference type="Pfam" id="PF25601">
    <property type="entry name" value="AAA_lid_14"/>
    <property type="match status" value="1"/>
</dbReference>
<dbReference type="Pfam" id="PF08448">
    <property type="entry name" value="PAS_4"/>
    <property type="match status" value="1"/>
</dbReference>
<dbReference type="InterPro" id="IPR000014">
    <property type="entry name" value="PAS"/>
</dbReference>
<dbReference type="Proteomes" id="UP001310386">
    <property type="component" value="Unassembled WGS sequence"/>
</dbReference>
<dbReference type="SMART" id="SM00091">
    <property type="entry name" value="PAS"/>
    <property type="match status" value="1"/>
</dbReference>
<dbReference type="InterPro" id="IPR002078">
    <property type="entry name" value="Sigma_54_int"/>
</dbReference>
<dbReference type="NCBIfam" id="TIGR00229">
    <property type="entry name" value="sensory_box"/>
    <property type="match status" value="1"/>
</dbReference>
<reference evidence="9" key="1">
    <citation type="submission" date="2023-12" db="EMBL/GenBank/DDBJ databases">
        <title>Fervidustalea candida gen. nov., sp. nov., a novel member of the family Paenibacillaceae isolated from a geothermal area.</title>
        <authorList>
            <person name="Li W.-J."/>
            <person name="Jiao J.-Y."/>
            <person name="Chen Y."/>
        </authorList>
    </citation>
    <scope>NUCLEOTIDE SEQUENCE</scope>
    <source>
        <strain evidence="9">SYSU GA230002</strain>
    </source>
</reference>
<evidence type="ECO:0000256" key="1">
    <source>
        <dbReference type="ARBA" id="ARBA00022741"/>
    </source>
</evidence>
<dbReference type="InterPro" id="IPR058031">
    <property type="entry name" value="AAA_lid_NorR"/>
</dbReference>
<dbReference type="InterPro" id="IPR030828">
    <property type="entry name" value="HTH_TyrR"/>
</dbReference>
<protein>
    <recommendedName>
        <fullName evidence="4">HTH-type transcriptional regulatory protein TyrR</fullName>
    </recommendedName>
</protein>
<feature type="coiled-coil region" evidence="5">
    <location>
        <begin position="303"/>
        <end position="330"/>
    </location>
</feature>
<dbReference type="CDD" id="cd00130">
    <property type="entry name" value="PAS"/>
    <property type="match status" value="1"/>
</dbReference>
<keyword evidence="3" id="KW-0067">ATP-binding</keyword>
<evidence type="ECO:0000313" key="10">
    <source>
        <dbReference type="Proteomes" id="UP001310386"/>
    </source>
</evidence>
<dbReference type="PROSITE" id="PS50113">
    <property type="entry name" value="PAC"/>
    <property type="match status" value="1"/>
</dbReference>
<sequence length="645" mass="74154">MDISVILSQNYRIISHEEWQQASFTHRESEIVFLCDPQDNLIGAVASDNRNRIIPVGLIFVEDLERYIAQNKWEEFSLWFCKNKQNQLLGWADRESIYRFLYLRGKKQNDFYQALLSSFPHQLTVVDHESGICFANQTLQDLDESKLEWIEQKVNKVYGEASCNGASAGALQVYWDAEQIEELPMNLANYSNMFIDLKAVFESSYDVIFVTDGEGKTLRVSSACKKFFGYDAEYFIGKSIYELEKKGTFKPSITRLVLESKEKVQEIQITSTGRRLMVLGTPVKDKNGKIIRVVNVSRDITQESQLKSELEVIRALMEGYKRELKQLKQMAMRDDSFIFKSEKMENAVTLASKVAEVDSTVLILGESGVGKELIASYIHQNSHRRDKPFIKLNCGAIPENLLESELFGYEKGAFTGASKDGKKGTFELANEGTLFLDEIGEIPLPLQVKLLRVLQENELVRLGGTKPIKLNVRIIAATNRNLQEETKKGNFREDLYYRLNVVPVYIPPLRERKEDILPLTLFFIEKYNEKYKKNKVFSQEVLEFLQAYNWEGNVRELQNIVERLVVITDQNLVEKKHLPEMMLNSQNAQSRITVSDVMPLKEAVNILERKLLLLAKKKYGTTTEMARVLGVDQSTISRKITKFMQ</sequence>
<dbReference type="InterPro" id="IPR025943">
    <property type="entry name" value="Sigma_54_int_dom_ATP-bd_2"/>
</dbReference>
<dbReference type="PROSITE" id="PS50112">
    <property type="entry name" value="PAS"/>
    <property type="match status" value="1"/>
</dbReference>
<dbReference type="CDD" id="cd00009">
    <property type="entry name" value="AAA"/>
    <property type="match status" value="1"/>
</dbReference>
<keyword evidence="1" id="KW-0547">Nucleotide-binding</keyword>
<accession>A0ABU5ZH08</accession>
<feature type="domain" description="PAS" evidence="7">
    <location>
        <begin position="197"/>
        <end position="243"/>
    </location>
</feature>